<gene>
    <name evidence="3" type="ORF">LTR69_005836</name>
</gene>
<evidence type="ECO:0000313" key="3">
    <source>
        <dbReference type="EMBL" id="KAK5060519.1"/>
    </source>
</evidence>
<evidence type="ECO:0000256" key="1">
    <source>
        <dbReference type="ARBA" id="ARBA00006765"/>
    </source>
</evidence>
<dbReference type="Pfam" id="PF05042">
    <property type="entry name" value="Caleosin"/>
    <property type="match status" value="1"/>
</dbReference>
<comment type="similarity">
    <text evidence="1">Belongs to the caleosin family.</text>
</comment>
<reference evidence="3 4" key="1">
    <citation type="submission" date="2023-08" db="EMBL/GenBank/DDBJ databases">
        <title>Black Yeasts Isolated from many extreme environments.</title>
        <authorList>
            <person name="Coleine C."/>
            <person name="Stajich J.E."/>
            <person name="Selbmann L."/>
        </authorList>
    </citation>
    <scope>NUCLEOTIDE SEQUENCE [LARGE SCALE GENOMIC DNA]</scope>
    <source>
        <strain evidence="3 4">CCFEE 6328</strain>
    </source>
</reference>
<dbReference type="InterPro" id="IPR011992">
    <property type="entry name" value="EF-hand-dom_pair"/>
</dbReference>
<accession>A0ABR0JCT6</accession>
<evidence type="ECO:0000313" key="4">
    <source>
        <dbReference type="Proteomes" id="UP001345691"/>
    </source>
</evidence>
<dbReference type="EMBL" id="JAVRRF010000011">
    <property type="protein sequence ID" value="KAK5060519.1"/>
    <property type="molecule type" value="Genomic_DNA"/>
</dbReference>
<evidence type="ECO:0008006" key="5">
    <source>
        <dbReference type="Google" id="ProtNLM"/>
    </source>
</evidence>
<dbReference type="PANTHER" id="PTHR31495:SF0">
    <property type="entry name" value="BINDING PROTEIN CALEOSIN, PUTATIVE (AFU_ORTHOLOGUE AFUA_5G13750)-RELATED"/>
    <property type="match status" value="1"/>
</dbReference>
<dbReference type="PANTHER" id="PTHR31495">
    <property type="entry name" value="PEROXYGENASE 3-RELATED"/>
    <property type="match status" value="1"/>
</dbReference>
<evidence type="ECO:0000256" key="2">
    <source>
        <dbReference type="SAM" id="MobiDB-lite"/>
    </source>
</evidence>
<feature type="region of interest" description="Disordered" evidence="2">
    <location>
        <begin position="243"/>
        <end position="275"/>
    </location>
</feature>
<dbReference type="InterPro" id="IPR007736">
    <property type="entry name" value="Caleosin-related"/>
</dbReference>
<name>A0ABR0JCT6_9EURO</name>
<protein>
    <recommendedName>
        <fullName evidence="5">EF-hand domain-containing protein</fullName>
    </recommendedName>
</protein>
<comment type="caution">
    <text evidence="3">The sequence shown here is derived from an EMBL/GenBank/DDBJ whole genome shotgun (WGS) entry which is preliminary data.</text>
</comment>
<feature type="compositionally biased region" description="Basic and acidic residues" evidence="2">
    <location>
        <begin position="1"/>
        <end position="11"/>
    </location>
</feature>
<sequence>MSPYLDDRPEPQPEPQSTRPRQCISIPEAPITEQYPAHIPPANSKLVNSGVVQTTYAPTSDAPYGTQKDDWVLETHCAFFDPDGDGVIWPADTYRVCRSFDWKIPTSLFFTAFLHAVQSYNTSPSIIPDPFFRLYVKRAYMNKHGSGTGTFDSEGRFRPQPFEDFFEKFDRDGKGGLTKWELWHGLRRSRMAFDFFGQVSACFEWGFAWVLIWPEDGILRKEDVRRLLDGSLYHEKVVNKIGQESKCPRPTENGPGTMTRPNQKQPMTAAERKSQ</sequence>
<feature type="region of interest" description="Disordered" evidence="2">
    <location>
        <begin position="1"/>
        <end position="21"/>
    </location>
</feature>
<organism evidence="3 4">
    <name type="scientific">Exophiala sideris</name>
    <dbReference type="NCBI Taxonomy" id="1016849"/>
    <lineage>
        <taxon>Eukaryota</taxon>
        <taxon>Fungi</taxon>
        <taxon>Dikarya</taxon>
        <taxon>Ascomycota</taxon>
        <taxon>Pezizomycotina</taxon>
        <taxon>Eurotiomycetes</taxon>
        <taxon>Chaetothyriomycetidae</taxon>
        <taxon>Chaetothyriales</taxon>
        <taxon>Herpotrichiellaceae</taxon>
        <taxon>Exophiala</taxon>
    </lineage>
</organism>
<dbReference type="Proteomes" id="UP001345691">
    <property type="component" value="Unassembled WGS sequence"/>
</dbReference>
<proteinExistence type="inferred from homology"/>
<dbReference type="SUPFAM" id="SSF47473">
    <property type="entry name" value="EF-hand"/>
    <property type="match status" value="1"/>
</dbReference>
<feature type="compositionally biased region" description="Polar residues" evidence="2">
    <location>
        <begin position="254"/>
        <end position="266"/>
    </location>
</feature>
<keyword evidence="4" id="KW-1185">Reference proteome</keyword>